<proteinExistence type="predicted"/>
<sequence length="131" mass="14846">MTEKREQPQRTETVHPPDCEAAVLFEVLWSALADLLGTPATATLIRRSLKHAARTVPELQGISVSRERFEYHLFLPPEWKAGTAGTLDGLREVARELQPLLRELTGPVVLRRLRGIPEIERCRLFPPEDES</sequence>
<dbReference type="AlphaFoldDB" id="A0A540X9U7"/>
<accession>A0A540X9U7</accession>
<reference evidence="1 2" key="1">
    <citation type="submission" date="2019-06" db="EMBL/GenBank/DDBJ databases">
        <authorList>
            <person name="Livingstone P."/>
            <person name="Whitworth D."/>
        </authorList>
    </citation>
    <scope>NUCLEOTIDE SEQUENCE [LARGE SCALE GENOMIC DNA]</scope>
    <source>
        <strain evidence="1 2">AM401</strain>
    </source>
</reference>
<protein>
    <submittedName>
        <fullName evidence="1">Uncharacterized protein</fullName>
    </submittedName>
</protein>
<keyword evidence="2" id="KW-1185">Reference proteome</keyword>
<comment type="caution">
    <text evidence="1">The sequence shown here is derived from an EMBL/GenBank/DDBJ whole genome shotgun (WGS) entry which is preliminary data.</text>
</comment>
<evidence type="ECO:0000313" key="1">
    <source>
        <dbReference type="EMBL" id="TQF18020.1"/>
    </source>
</evidence>
<dbReference type="RefSeq" id="WP_141640335.1">
    <property type="nucleotide sequence ID" value="NZ_VIFM01000001.1"/>
</dbReference>
<organism evidence="1 2">
    <name type="scientific">Myxococcus llanfairpwllgwyngyllgogerychwyrndrobwllllantysiliogogogochensis</name>
    <dbReference type="NCBI Taxonomy" id="2590453"/>
    <lineage>
        <taxon>Bacteria</taxon>
        <taxon>Pseudomonadati</taxon>
        <taxon>Myxococcota</taxon>
        <taxon>Myxococcia</taxon>
        <taxon>Myxococcales</taxon>
        <taxon>Cystobacterineae</taxon>
        <taxon>Myxococcaceae</taxon>
        <taxon>Myxococcus</taxon>
    </lineage>
</organism>
<evidence type="ECO:0000313" key="2">
    <source>
        <dbReference type="Proteomes" id="UP000315369"/>
    </source>
</evidence>
<dbReference type="Proteomes" id="UP000315369">
    <property type="component" value="Unassembled WGS sequence"/>
</dbReference>
<name>A0A540X9U7_9BACT</name>
<dbReference type="EMBL" id="VIFM01000001">
    <property type="protein sequence ID" value="TQF18020.1"/>
    <property type="molecule type" value="Genomic_DNA"/>
</dbReference>
<gene>
    <name evidence="1" type="ORF">FJV41_00285</name>
</gene>